<dbReference type="PANTHER" id="PTHR46889:SF4">
    <property type="entry name" value="TRANSPOSASE INSO FOR INSERTION SEQUENCE ELEMENT IS911B-RELATED"/>
    <property type="match status" value="1"/>
</dbReference>
<name>A0A368LGP8_9VIBR</name>
<dbReference type="GO" id="GO:0015074">
    <property type="term" value="P:DNA integration"/>
    <property type="evidence" value="ECO:0007669"/>
    <property type="project" value="InterPro"/>
</dbReference>
<dbReference type="InterPro" id="IPR002514">
    <property type="entry name" value="Transposase_8"/>
</dbReference>
<dbReference type="PANTHER" id="PTHR46889">
    <property type="entry name" value="TRANSPOSASE INSF FOR INSERTION SEQUENCE IS3B-RELATED"/>
    <property type="match status" value="1"/>
</dbReference>
<feature type="coiled-coil region" evidence="2">
    <location>
        <begin position="114"/>
        <end position="148"/>
    </location>
</feature>
<dbReference type="InterPro" id="IPR009057">
    <property type="entry name" value="Homeodomain-like_sf"/>
</dbReference>
<dbReference type="SUPFAM" id="SSF46689">
    <property type="entry name" value="Homeodomain-like"/>
    <property type="match status" value="1"/>
</dbReference>
<dbReference type="GO" id="GO:0003677">
    <property type="term" value="F:DNA binding"/>
    <property type="evidence" value="ECO:0007669"/>
    <property type="project" value="InterPro"/>
</dbReference>
<reference evidence="4 5" key="1">
    <citation type="journal article" date="2017" name="Elife">
        <title>Extensive horizontal gene transfer in cheese-associated bacteria.</title>
        <authorList>
            <person name="Bonham K.S."/>
            <person name="Wolfe B.E."/>
            <person name="Dutton R.J."/>
        </authorList>
    </citation>
    <scope>NUCLEOTIDE SEQUENCE [LARGE SCALE GENOMIC DNA]</scope>
    <source>
        <strain evidence="4 5">JB196</strain>
    </source>
</reference>
<dbReference type="Proteomes" id="UP000252479">
    <property type="component" value="Unassembled WGS sequence"/>
</dbReference>
<organism evidence="4 5">
    <name type="scientific">Vibrio casei</name>
    <dbReference type="NCBI Taxonomy" id="673372"/>
    <lineage>
        <taxon>Bacteria</taxon>
        <taxon>Pseudomonadati</taxon>
        <taxon>Pseudomonadota</taxon>
        <taxon>Gammaproteobacteria</taxon>
        <taxon>Vibrionales</taxon>
        <taxon>Vibrionaceae</taxon>
        <taxon>Vibrio</taxon>
    </lineage>
</organism>
<evidence type="ECO:0000256" key="1">
    <source>
        <dbReference type="ARBA" id="ARBA00009964"/>
    </source>
</evidence>
<dbReference type="SUPFAM" id="SSF53098">
    <property type="entry name" value="Ribonuclease H-like"/>
    <property type="match status" value="1"/>
</dbReference>
<dbReference type="InterPro" id="IPR012337">
    <property type="entry name" value="RNaseH-like_sf"/>
</dbReference>
<evidence type="ECO:0000313" key="4">
    <source>
        <dbReference type="EMBL" id="RCS69914.1"/>
    </source>
</evidence>
<dbReference type="InterPro" id="IPR001584">
    <property type="entry name" value="Integrase_cat-core"/>
</dbReference>
<protein>
    <submittedName>
        <fullName evidence="4">IS3 family transposase</fullName>
    </submittedName>
</protein>
<dbReference type="Pfam" id="PF00665">
    <property type="entry name" value="rve"/>
    <property type="match status" value="1"/>
</dbReference>
<keyword evidence="2" id="KW-0175">Coiled coil</keyword>
<dbReference type="GO" id="GO:0004803">
    <property type="term" value="F:transposase activity"/>
    <property type="evidence" value="ECO:0007669"/>
    <property type="project" value="InterPro"/>
</dbReference>
<feature type="domain" description="Integrase catalytic" evidence="3">
    <location>
        <begin position="301"/>
        <end position="467"/>
    </location>
</feature>
<keyword evidence="5" id="KW-1185">Reference proteome</keyword>
<comment type="caution">
    <text evidence="4">The sequence shown here is derived from an EMBL/GenBank/DDBJ whole genome shotgun (WGS) entry which is preliminary data.</text>
</comment>
<comment type="similarity">
    <text evidence="1">Belongs to the transposase 8 family.</text>
</comment>
<accession>A0A368LGP8</accession>
<dbReference type="EMBL" id="QPGL01000002">
    <property type="protein sequence ID" value="RCS69914.1"/>
    <property type="molecule type" value="Genomic_DNA"/>
</dbReference>
<dbReference type="OrthoDB" id="9813126at2"/>
<evidence type="ECO:0000259" key="3">
    <source>
        <dbReference type="PROSITE" id="PS50994"/>
    </source>
</evidence>
<evidence type="ECO:0000256" key="2">
    <source>
        <dbReference type="SAM" id="Coils"/>
    </source>
</evidence>
<dbReference type="InterPro" id="IPR036397">
    <property type="entry name" value="RNaseH_sf"/>
</dbReference>
<dbReference type="Gene3D" id="3.30.420.10">
    <property type="entry name" value="Ribonuclease H-like superfamily/Ribonuclease H"/>
    <property type="match status" value="1"/>
</dbReference>
<dbReference type="Pfam" id="PF01527">
    <property type="entry name" value="HTH_Tnp_1"/>
    <property type="match status" value="2"/>
</dbReference>
<dbReference type="AlphaFoldDB" id="A0A368LGP8"/>
<proteinExistence type="inferred from homology"/>
<dbReference type="NCBIfam" id="NF033516">
    <property type="entry name" value="transpos_IS3"/>
    <property type="match status" value="1"/>
</dbReference>
<gene>
    <name evidence="4" type="ORF">CIK83_10530</name>
</gene>
<evidence type="ECO:0000313" key="5">
    <source>
        <dbReference type="Proteomes" id="UP000252479"/>
    </source>
</evidence>
<dbReference type="InterPro" id="IPR048020">
    <property type="entry name" value="Transpos_IS3"/>
</dbReference>
<dbReference type="PROSITE" id="PS50994">
    <property type="entry name" value="INTEGRASE"/>
    <property type="match status" value="1"/>
</dbReference>
<dbReference type="GO" id="GO:0006313">
    <property type="term" value="P:DNA transposition"/>
    <property type="evidence" value="ECO:0007669"/>
    <property type="project" value="InterPro"/>
</dbReference>
<sequence>MSRYPQERKEAILKKLLPPYSRSVAEVAKEEGISEATLYNWRNALRQSGAVVPDSNTSSEQWSAQTKLAVVAETFSMTEHELSQYCREKGLCHEQIKEWRSECMHGFMTQKEREAEAKKRAKADKHEIKELKKELRYKEKALAETTALLVLRKKLRGLLRGRTRGRLTSTDERQSLVALIHEARQNGCRLENACHEAEIDLRTYRRWYQSGEIQEDQRPIATRPEPVNKLSKQERQLIVEVSNAPEYASLPPSQIVPTLLDKGEYIASESSFYRVLKAEGQLNHRGRQRSRKKSSRPTSYTATGPNQVFTWDITYMPSGVRGQHYYLYMIEDIYNRKIVGYDVYDRECGELAAQLLQRTLMREQCFNQSLVLHSDNGAPMKSLTFKAKMEEQGIISSYSRPRVSDDNPYVESLFRTLKYVPNWPSKGFIDLDVCRAWVAEFVVWYNTEHKHSRLNFVTPSERHSGKDKQILERRAKVLMEHRQKRPERWSGKIRNCEPIGEVHLNPEKEAA</sequence>
<dbReference type="InterPro" id="IPR050900">
    <property type="entry name" value="Transposase_IS3/IS150/IS904"/>
</dbReference>